<comment type="subcellular location">
    <subcellularLocation>
        <location evidence="2">Cell membrane</location>
        <topology evidence="2">Lipid-anchor</topology>
    </subcellularLocation>
</comment>
<dbReference type="AlphaFoldDB" id="A0A9D9EIJ5"/>
<feature type="chain" id="PRO_5039763490" evidence="2">
    <location>
        <begin position="22"/>
        <end position="514"/>
    </location>
</feature>
<keyword evidence="2" id="KW-1134">Transmembrane beta strand</keyword>
<comment type="caution">
    <text evidence="4">The sequence shown here is derived from an EMBL/GenBank/DDBJ whole genome shotgun (WGS) entry which is preliminary data.</text>
</comment>
<dbReference type="GO" id="GO:0005886">
    <property type="term" value="C:plasma membrane"/>
    <property type="evidence" value="ECO:0007669"/>
    <property type="project" value="UniProtKB-SubCell"/>
</dbReference>
<dbReference type="PANTHER" id="PTHR30203:SF33">
    <property type="entry name" value="BLR4455 PROTEIN"/>
    <property type="match status" value="1"/>
</dbReference>
<keyword evidence="2" id="KW-0449">Lipoprotein</keyword>
<keyword evidence="2" id="KW-0472">Membrane</keyword>
<keyword evidence="2" id="KW-0732">Signal</keyword>
<dbReference type="NCBIfam" id="TIGR01845">
    <property type="entry name" value="outer_NodT"/>
    <property type="match status" value="1"/>
</dbReference>
<dbReference type="GO" id="GO:0015562">
    <property type="term" value="F:efflux transmembrane transporter activity"/>
    <property type="evidence" value="ECO:0007669"/>
    <property type="project" value="InterPro"/>
</dbReference>
<comment type="similarity">
    <text evidence="1 2">Belongs to the outer membrane factor (OMF) (TC 1.B.17) family.</text>
</comment>
<dbReference type="InterPro" id="IPR010131">
    <property type="entry name" value="MdtP/NodT-like"/>
</dbReference>
<name>A0A9D9EIJ5_9BACT</name>
<dbReference type="Gene3D" id="1.20.1600.10">
    <property type="entry name" value="Outer membrane efflux proteins (OEP)"/>
    <property type="match status" value="1"/>
</dbReference>
<keyword evidence="2" id="KW-0564">Palmitate</keyword>
<protein>
    <submittedName>
        <fullName evidence="4">Efflux transporter outer membrane subunit</fullName>
    </submittedName>
</protein>
<evidence type="ECO:0000256" key="2">
    <source>
        <dbReference type="RuleBase" id="RU362097"/>
    </source>
</evidence>
<keyword evidence="2" id="KW-0812">Transmembrane</keyword>
<proteinExistence type="inferred from homology"/>
<feature type="compositionally biased region" description="Basic and acidic residues" evidence="3">
    <location>
        <begin position="492"/>
        <end position="507"/>
    </location>
</feature>
<organism evidence="4 5">
    <name type="scientific">Candidatus Enterocola intestinipullorum</name>
    <dbReference type="NCBI Taxonomy" id="2840783"/>
    <lineage>
        <taxon>Bacteria</taxon>
        <taxon>Pseudomonadati</taxon>
        <taxon>Bacteroidota</taxon>
        <taxon>Bacteroidia</taxon>
        <taxon>Bacteroidales</taxon>
        <taxon>Candidatus Enterocola</taxon>
    </lineage>
</organism>
<gene>
    <name evidence="4" type="ORF">IAC32_04750</name>
</gene>
<sequence>MKRTIIFLSLAVALLATSCHIKYEQPEVPQEALIRHYNPADSTFNVAELSWREFYKDSLLCDLIDTVLVRNLDMQVALKRLGQSAAYFKQSKWAYAPNLSASASAGYARSAEYATSEAGMDVYTGSPVFSLGVSASWEVDIWGKIMKQKKARLQQLFAQENYKNAVQTQLIANTATYYYQLVALDMQKQFTLETIDNRESYYETVQSLKASAQANEVAVLQAESQLLVAKSYIPQVETSIHQIENALNLLMGQAGVEIKRCTMTERAMFQHLKIDSTGVPALLLRNRPDVLQAENTLKANMYNYNAAVAALYPSLTLSGSVSSDAPALNQWFMMPASLIYNAIGGLLQPLINGRQLRTQRNVAYLEYEASVLDFKKTVLNAGMEVSNALCAYRNNREMVGYLYKQYLALSKAYDFSYELLLNGYATYLDVLSAQEGVFNAQMSLIDAVSQMISDQIELYRALGGGWDVPENEEQAEQIAINEALSQPMKAPTKSELRRQAKRAEKLQKAQAGEY</sequence>
<evidence type="ECO:0000313" key="5">
    <source>
        <dbReference type="Proteomes" id="UP000823637"/>
    </source>
</evidence>
<dbReference type="PANTHER" id="PTHR30203">
    <property type="entry name" value="OUTER MEMBRANE CATION EFFLUX PROTEIN"/>
    <property type="match status" value="1"/>
</dbReference>
<dbReference type="Pfam" id="PF02321">
    <property type="entry name" value="OEP"/>
    <property type="match status" value="2"/>
</dbReference>
<feature type="signal peptide" evidence="2">
    <location>
        <begin position="1"/>
        <end position="21"/>
    </location>
</feature>
<reference evidence="4" key="2">
    <citation type="journal article" date="2021" name="PeerJ">
        <title>Extensive microbial diversity within the chicken gut microbiome revealed by metagenomics and culture.</title>
        <authorList>
            <person name="Gilroy R."/>
            <person name="Ravi A."/>
            <person name="Getino M."/>
            <person name="Pursley I."/>
            <person name="Horton D.L."/>
            <person name="Alikhan N.F."/>
            <person name="Baker D."/>
            <person name="Gharbi K."/>
            <person name="Hall N."/>
            <person name="Watson M."/>
            <person name="Adriaenssens E.M."/>
            <person name="Foster-Nyarko E."/>
            <person name="Jarju S."/>
            <person name="Secka A."/>
            <person name="Antonio M."/>
            <person name="Oren A."/>
            <person name="Chaudhuri R.R."/>
            <person name="La Ragione R."/>
            <person name="Hildebrand F."/>
            <person name="Pallen M.J."/>
        </authorList>
    </citation>
    <scope>NUCLEOTIDE SEQUENCE</scope>
    <source>
        <strain evidence="4">D3-1215</strain>
    </source>
</reference>
<dbReference type="InterPro" id="IPR003423">
    <property type="entry name" value="OMP_efflux"/>
</dbReference>
<dbReference type="Gene3D" id="2.20.200.10">
    <property type="entry name" value="Outer membrane efflux proteins (OEP)"/>
    <property type="match status" value="1"/>
</dbReference>
<feature type="region of interest" description="Disordered" evidence="3">
    <location>
        <begin position="488"/>
        <end position="514"/>
    </location>
</feature>
<evidence type="ECO:0000256" key="1">
    <source>
        <dbReference type="ARBA" id="ARBA00007613"/>
    </source>
</evidence>
<evidence type="ECO:0000313" key="4">
    <source>
        <dbReference type="EMBL" id="MBO8447035.1"/>
    </source>
</evidence>
<dbReference type="EMBL" id="JADIMR010000072">
    <property type="protein sequence ID" value="MBO8447035.1"/>
    <property type="molecule type" value="Genomic_DNA"/>
</dbReference>
<accession>A0A9D9EIJ5</accession>
<dbReference type="PROSITE" id="PS51257">
    <property type="entry name" value="PROKAR_LIPOPROTEIN"/>
    <property type="match status" value="1"/>
</dbReference>
<dbReference type="SUPFAM" id="SSF56954">
    <property type="entry name" value="Outer membrane efflux proteins (OEP)"/>
    <property type="match status" value="1"/>
</dbReference>
<evidence type="ECO:0000256" key="3">
    <source>
        <dbReference type="SAM" id="MobiDB-lite"/>
    </source>
</evidence>
<reference evidence="4" key="1">
    <citation type="submission" date="2020-10" db="EMBL/GenBank/DDBJ databases">
        <authorList>
            <person name="Gilroy R."/>
        </authorList>
    </citation>
    <scope>NUCLEOTIDE SEQUENCE</scope>
    <source>
        <strain evidence="4">D3-1215</strain>
    </source>
</reference>
<dbReference type="Proteomes" id="UP000823637">
    <property type="component" value="Unassembled WGS sequence"/>
</dbReference>